<accession>A0A1M6G7C5</accession>
<dbReference type="RefSeq" id="WP_073180247.1">
    <property type="nucleotide sequence ID" value="NZ_FQYI01000008.1"/>
</dbReference>
<organism evidence="1 2">
    <name type="scientific">Cruoricaptor ignavus</name>
    <dbReference type="NCBI Taxonomy" id="1118202"/>
    <lineage>
        <taxon>Bacteria</taxon>
        <taxon>Pseudomonadati</taxon>
        <taxon>Bacteroidota</taxon>
        <taxon>Flavobacteriia</taxon>
        <taxon>Flavobacteriales</taxon>
        <taxon>Weeksellaceae</taxon>
        <taxon>Cruoricaptor</taxon>
    </lineage>
</organism>
<protein>
    <submittedName>
        <fullName evidence="1">Uncharacterized protein</fullName>
    </submittedName>
</protein>
<proteinExistence type="predicted"/>
<name>A0A1M6G7C5_9FLAO</name>
<dbReference type="STRING" id="1118202.SAMN05443429_10887"/>
<dbReference type="OrthoDB" id="1262402at2"/>
<keyword evidence="2" id="KW-1185">Reference proteome</keyword>
<dbReference type="AlphaFoldDB" id="A0A1M6G7C5"/>
<gene>
    <name evidence="1" type="ORF">SAMN05443429_10887</name>
</gene>
<sequence>MITTIELASIVYKIVKNSGITAVTGGGVYLRNRPLNADKDDIVIGNLSVANVELQKSTALVNIYARDVFDGKNHIPNLKKLKDATRFLMPLFKDRWLEEHKTWIDIEYQTDYEVQGVHEWVSVIRLKTRTINE</sequence>
<dbReference type="EMBL" id="FQYI01000008">
    <property type="protein sequence ID" value="SHJ05881.1"/>
    <property type="molecule type" value="Genomic_DNA"/>
</dbReference>
<dbReference type="Proteomes" id="UP000184335">
    <property type="component" value="Unassembled WGS sequence"/>
</dbReference>
<reference evidence="1 2" key="1">
    <citation type="submission" date="2016-11" db="EMBL/GenBank/DDBJ databases">
        <authorList>
            <person name="Jaros S."/>
            <person name="Januszkiewicz K."/>
            <person name="Wedrychowicz H."/>
        </authorList>
    </citation>
    <scope>NUCLEOTIDE SEQUENCE [LARGE SCALE GENOMIC DNA]</scope>
    <source>
        <strain evidence="1 2">DSM 25479</strain>
    </source>
</reference>
<evidence type="ECO:0000313" key="1">
    <source>
        <dbReference type="EMBL" id="SHJ05881.1"/>
    </source>
</evidence>
<evidence type="ECO:0000313" key="2">
    <source>
        <dbReference type="Proteomes" id="UP000184335"/>
    </source>
</evidence>